<dbReference type="OrthoDB" id="5350410at2759"/>
<sequence length="170" mass="18612">MPSKDGTSEADMDFETPPLFAHEAFGEYETSVEHTADTPRGSSWSPDDAAGDAVKDDPTLEIFPSEWSLVIEALRKIRSGYDTHHPHPEHTPRRMASNEGAARDSSRPTWARTGAESDASRNSLRPTRRSASLGPIAEEPRCWTDNSTIASSSLGPATRSDTTERDIKTT</sequence>
<feature type="compositionally biased region" description="Basic and acidic residues" evidence="1">
    <location>
        <begin position="81"/>
        <end position="92"/>
    </location>
</feature>
<keyword evidence="3" id="KW-1185">Reference proteome</keyword>
<evidence type="ECO:0000313" key="2">
    <source>
        <dbReference type="EMBL" id="PFH58982.1"/>
    </source>
</evidence>
<feature type="region of interest" description="Disordered" evidence="1">
    <location>
        <begin position="1"/>
        <end position="59"/>
    </location>
</feature>
<reference evidence="2 3" key="1">
    <citation type="journal article" date="2015" name="BMC Genomics">
        <title>Gene expression during zombie ant biting behavior reflects the complexity underlying fungal parasitic behavioral manipulation.</title>
        <authorList>
            <person name="de Bekker C."/>
            <person name="Ohm R.A."/>
            <person name="Loreto R.G."/>
            <person name="Sebastian A."/>
            <person name="Albert I."/>
            <person name="Merrow M."/>
            <person name="Brachmann A."/>
            <person name="Hughes D.P."/>
        </authorList>
    </citation>
    <scope>NUCLEOTIDE SEQUENCE [LARGE SCALE GENOMIC DNA]</scope>
    <source>
        <strain evidence="2 3">SC16a</strain>
    </source>
</reference>
<feature type="region of interest" description="Disordered" evidence="1">
    <location>
        <begin position="81"/>
        <end position="170"/>
    </location>
</feature>
<feature type="compositionally biased region" description="Basic and acidic residues" evidence="1">
    <location>
        <begin position="161"/>
        <end position="170"/>
    </location>
</feature>
<feature type="compositionally biased region" description="Polar residues" evidence="1">
    <location>
        <begin position="144"/>
        <end position="155"/>
    </location>
</feature>
<reference evidence="2 3" key="2">
    <citation type="journal article" date="2017" name="Sci. Rep.">
        <title>Ant-infecting Ophiocordyceps genomes reveal a high diversity of potential behavioral manipulation genes and a possible major role for enterotoxins.</title>
        <authorList>
            <person name="de Bekker C."/>
            <person name="Ohm R.A."/>
            <person name="Evans H.C."/>
            <person name="Brachmann A."/>
            <person name="Hughes D.P."/>
        </authorList>
    </citation>
    <scope>NUCLEOTIDE SEQUENCE [LARGE SCALE GENOMIC DNA]</scope>
    <source>
        <strain evidence="2 3">SC16a</strain>
    </source>
</reference>
<dbReference type="STRING" id="268505.A0A2A9PDI6"/>
<dbReference type="EMBL" id="LAZP02000237">
    <property type="protein sequence ID" value="PFH58982.1"/>
    <property type="molecule type" value="Genomic_DNA"/>
</dbReference>
<gene>
    <name evidence="2" type="ORF">XA68_12958</name>
</gene>
<comment type="caution">
    <text evidence="2">The sequence shown here is derived from an EMBL/GenBank/DDBJ whole genome shotgun (WGS) entry which is preliminary data.</text>
</comment>
<accession>A0A2A9PDI6</accession>
<evidence type="ECO:0000256" key="1">
    <source>
        <dbReference type="SAM" id="MobiDB-lite"/>
    </source>
</evidence>
<dbReference type="Proteomes" id="UP000037136">
    <property type="component" value="Unassembled WGS sequence"/>
</dbReference>
<dbReference type="AlphaFoldDB" id="A0A2A9PDI6"/>
<protein>
    <submittedName>
        <fullName evidence="2">Uncharacterized protein</fullName>
    </submittedName>
</protein>
<organism evidence="2 3">
    <name type="scientific">Ophiocordyceps unilateralis</name>
    <name type="common">Zombie-ant fungus</name>
    <name type="synonym">Torrubia unilateralis</name>
    <dbReference type="NCBI Taxonomy" id="268505"/>
    <lineage>
        <taxon>Eukaryota</taxon>
        <taxon>Fungi</taxon>
        <taxon>Dikarya</taxon>
        <taxon>Ascomycota</taxon>
        <taxon>Pezizomycotina</taxon>
        <taxon>Sordariomycetes</taxon>
        <taxon>Hypocreomycetidae</taxon>
        <taxon>Hypocreales</taxon>
        <taxon>Ophiocordycipitaceae</taxon>
        <taxon>Ophiocordyceps</taxon>
    </lineage>
</organism>
<proteinExistence type="predicted"/>
<name>A0A2A9PDI6_OPHUN</name>
<evidence type="ECO:0000313" key="3">
    <source>
        <dbReference type="Proteomes" id="UP000037136"/>
    </source>
</evidence>